<dbReference type="InterPro" id="IPR013126">
    <property type="entry name" value="Hsp_70_fam"/>
</dbReference>
<dbReference type="SUPFAM" id="SSF53067">
    <property type="entry name" value="Actin-like ATPase domain"/>
    <property type="match status" value="2"/>
</dbReference>
<evidence type="ECO:0000256" key="4">
    <source>
        <dbReference type="RuleBase" id="RU003322"/>
    </source>
</evidence>
<dbReference type="Gene3D" id="3.30.420.40">
    <property type="match status" value="2"/>
</dbReference>
<organism evidence="5 6">
    <name type="scientific">Rhynchospora pubera</name>
    <dbReference type="NCBI Taxonomy" id="906938"/>
    <lineage>
        <taxon>Eukaryota</taxon>
        <taxon>Viridiplantae</taxon>
        <taxon>Streptophyta</taxon>
        <taxon>Embryophyta</taxon>
        <taxon>Tracheophyta</taxon>
        <taxon>Spermatophyta</taxon>
        <taxon>Magnoliopsida</taxon>
        <taxon>Liliopsida</taxon>
        <taxon>Poales</taxon>
        <taxon>Cyperaceae</taxon>
        <taxon>Cyperoideae</taxon>
        <taxon>Rhynchosporeae</taxon>
        <taxon>Rhynchospora</taxon>
    </lineage>
</organism>
<keyword evidence="2 4" id="KW-0547">Nucleotide-binding</keyword>
<dbReference type="Pfam" id="PF00012">
    <property type="entry name" value="HSP70"/>
    <property type="match status" value="1"/>
</dbReference>
<sequence length="501" mass="55151">MVSVQYKVEEKNFAPEEIAAMVLSKLKKIAESHLSSKVTKAVISVPAYLSDSQRKAIKDAGAIAGLNVMQLLNEPTAAAIAYYSQKKLDVMRKTLLIFDLGGGKLDVSIVELNVGTIQVRAVVGDTNLGGQDFDNNLVCHVVRKFMEETNRDISKKPKSLRRLKAACERAKIVLSTDVRTVIEIDAIDKGIDFRSAITRTVFEELNRSLFKRSMDCVARCLEEARMGIYSIDEVFLVGGSTRIPKIQQLLQDFFKGKKLCKNMDAEAVAYGAAVRAAILSGKSNILKLQGITSLPFGLISNDGAIMNMLIPKHTPIPAKKELQITAFSDHQSCFSIEVLECEVASMIVFSLSGITPQPRSNSKINLSFEVDDSGIINLTAKNTSMSEKSEIVTSKKNVDDLTPEEIERVLDAASRYKTGAEGHNIMAAAVEMYSLKSMAYSMKAAARDPKISASNKKLMEEAADKAIAWMDTNHHAEIEEINAWKRVLEIIKSQVNLVLLL</sequence>
<name>A0AAV8EY26_9POAL</name>
<dbReference type="CDD" id="cd24028">
    <property type="entry name" value="ASKHA_NBD_HSP70_HSPA1-like"/>
    <property type="match status" value="1"/>
</dbReference>
<dbReference type="PANTHER" id="PTHR19375">
    <property type="entry name" value="HEAT SHOCK PROTEIN 70KDA"/>
    <property type="match status" value="1"/>
</dbReference>
<dbReference type="FunFam" id="3.30.420.40:FF:000545">
    <property type="entry name" value="Endoplasmic reticulum chaperone BiP"/>
    <property type="match status" value="1"/>
</dbReference>
<dbReference type="InterPro" id="IPR029047">
    <property type="entry name" value="HSP70_peptide-bd_sf"/>
</dbReference>
<keyword evidence="5" id="KW-0346">Stress response</keyword>
<accession>A0AAV8EY26</accession>
<dbReference type="PROSITE" id="PS01036">
    <property type="entry name" value="HSP70_3"/>
    <property type="match status" value="1"/>
</dbReference>
<dbReference type="InterPro" id="IPR043129">
    <property type="entry name" value="ATPase_NBD"/>
</dbReference>
<keyword evidence="6" id="KW-1185">Reference proteome</keyword>
<evidence type="ECO:0000256" key="2">
    <source>
        <dbReference type="ARBA" id="ARBA00022741"/>
    </source>
</evidence>
<dbReference type="Gene3D" id="3.90.640.10">
    <property type="entry name" value="Actin, Chain A, domain 4"/>
    <property type="match status" value="1"/>
</dbReference>
<protein>
    <submittedName>
        <fullName evidence="5">Heat shock 70 kDa protein</fullName>
    </submittedName>
</protein>
<dbReference type="Gene3D" id="3.30.30.30">
    <property type="match status" value="1"/>
</dbReference>
<dbReference type="SUPFAM" id="SSF100934">
    <property type="entry name" value="Heat shock protein 70kD (HSP70), C-terminal subdomain"/>
    <property type="match status" value="1"/>
</dbReference>
<dbReference type="AlphaFoldDB" id="A0AAV8EY26"/>
<dbReference type="InterPro" id="IPR029048">
    <property type="entry name" value="HSP70_C_sf"/>
</dbReference>
<dbReference type="InterPro" id="IPR018181">
    <property type="entry name" value="Heat_shock_70_CS"/>
</dbReference>
<evidence type="ECO:0000313" key="5">
    <source>
        <dbReference type="EMBL" id="KAJ4783228.1"/>
    </source>
</evidence>
<dbReference type="SUPFAM" id="SSF100920">
    <property type="entry name" value="Heat shock protein 70kD (HSP70), peptide-binding domain"/>
    <property type="match status" value="1"/>
</dbReference>
<dbReference type="FunFam" id="3.90.640.10:FF:000010">
    <property type="entry name" value="heat shock 70 kDa protein 14"/>
    <property type="match status" value="1"/>
</dbReference>
<dbReference type="Proteomes" id="UP001140206">
    <property type="component" value="Chromosome 2"/>
</dbReference>
<evidence type="ECO:0000256" key="1">
    <source>
        <dbReference type="ARBA" id="ARBA00007381"/>
    </source>
</evidence>
<dbReference type="EMBL" id="JAMFTS010000002">
    <property type="protein sequence ID" value="KAJ4783228.1"/>
    <property type="molecule type" value="Genomic_DNA"/>
</dbReference>
<reference evidence="5" key="1">
    <citation type="submission" date="2022-08" db="EMBL/GenBank/DDBJ databases">
        <authorList>
            <person name="Marques A."/>
        </authorList>
    </citation>
    <scope>NUCLEOTIDE SEQUENCE</scope>
    <source>
        <strain evidence="5">RhyPub2mFocal</strain>
        <tissue evidence="5">Leaves</tissue>
    </source>
</reference>
<dbReference type="GO" id="GO:0140662">
    <property type="term" value="F:ATP-dependent protein folding chaperone"/>
    <property type="evidence" value="ECO:0007669"/>
    <property type="project" value="InterPro"/>
</dbReference>
<dbReference type="GO" id="GO:0005524">
    <property type="term" value="F:ATP binding"/>
    <property type="evidence" value="ECO:0007669"/>
    <property type="project" value="UniProtKB-KW"/>
</dbReference>
<evidence type="ECO:0000256" key="3">
    <source>
        <dbReference type="ARBA" id="ARBA00022840"/>
    </source>
</evidence>
<comment type="caution">
    <text evidence="5">The sequence shown here is derived from an EMBL/GenBank/DDBJ whole genome shotgun (WGS) entry which is preliminary data.</text>
</comment>
<keyword evidence="3 4" id="KW-0067">ATP-binding</keyword>
<evidence type="ECO:0000313" key="6">
    <source>
        <dbReference type="Proteomes" id="UP001140206"/>
    </source>
</evidence>
<gene>
    <name evidence="5" type="ORF">LUZ62_034474</name>
</gene>
<comment type="similarity">
    <text evidence="1 4">Belongs to the heat shock protein 70 family.</text>
</comment>
<dbReference type="Gene3D" id="2.60.34.10">
    <property type="entry name" value="Substrate Binding Domain Of DNAk, Chain A, domain 1"/>
    <property type="match status" value="1"/>
</dbReference>
<proteinExistence type="inferred from homology"/>
<dbReference type="PRINTS" id="PR00301">
    <property type="entry name" value="HEATSHOCK70"/>
</dbReference>
<dbReference type="Gene3D" id="1.20.1270.10">
    <property type="match status" value="1"/>
</dbReference>